<evidence type="ECO:0000313" key="4">
    <source>
        <dbReference type="Proteomes" id="UP001057753"/>
    </source>
</evidence>
<dbReference type="Gene3D" id="3.40.630.10">
    <property type="entry name" value="Zn peptidases"/>
    <property type="match status" value="2"/>
</dbReference>
<evidence type="ECO:0000313" key="3">
    <source>
        <dbReference type="EMBL" id="MCR6098105.1"/>
    </source>
</evidence>
<dbReference type="SUPFAM" id="SSF55031">
    <property type="entry name" value="Bacterial exopeptidase dimerisation domain"/>
    <property type="match status" value="1"/>
</dbReference>
<dbReference type="RefSeq" id="WP_257822481.1">
    <property type="nucleotide sequence ID" value="NZ_JABXYM010000001.1"/>
</dbReference>
<gene>
    <name evidence="3" type="ORF">HXA33_16315</name>
</gene>
<dbReference type="InterPro" id="IPR011650">
    <property type="entry name" value="Peptidase_M20_dimer"/>
</dbReference>
<feature type="binding site" evidence="1">
    <location>
        <position position="158"/>
    </location>
    <ligand>
        <name>Mn(2+)</name>
        <dbReference type="ChEBI" id="CHEBI:29035"/>
        <label>2</label>
    </ligand>
</feature>
<dbReference type="InterPro" id="IPR017439">
    <property type="entry name" value="Amidohydrolase"/>
</dbReference>
<dbReference type="AlphaFoldDB" id="A0A9Q4B4Q8"/>
<dbReference type="Pfam" id="PF01546">
    <property type="entry name" value="Peptidase_M20"/>
    <property type="match status" value="1"/>
</dbReference>
<feature type="binding site" evidence="1">
    <location>
        <position position="156"/>
    </location>
    <ligand>
        <name>Mn(2+)</name>
        <dbReference type="ChEBI" id="CHEBI:29035"/>
        <label>2</label>
    </ligand>
</feature>
<feature type="binding site" evidence="1">
    <location>
        <position position="216"/>
    </location>
    <ligand>
        <name>Mn(2+)</name>
        <dbReference type="ChEBI" id="CHEBI:29035"/>
        <label>2</label>
    </ligand>
</feature>
<keyword evidence="1" id="KW-0479">Metal-binding</keyword>
<accession>A0A9Q4B4Q8</accession>
<reference evidence="3" key="1">
    <citation type="submission" date="2020-06" db="EMBL/GenBank/DDBJ databases">
        <title>Insight into the genomes of haloalkaliphilic bacilli from Kenyan soda lakes.</title>
        <authorList>
            <person name="Mwirichia R."/>
            <person name="Villamizar G.C."/>
            <person name="Poehlein A."/>
            <person name="Mugweru J."/>
            <person name="Kipnyargis A."/>
            <person name="Kiplimo D."/>
            <person name="Orwa P."/>
            <person name="Daniel R."/>
        </authorList>
    </citation>
    <scope>NUCLEOTIDE SEQUENCE</scope>
    <source>
        <strain evidence="3">B1096_S55</strain>
    </source>
</reference>
<dbReference type="GO" id="GO:0071713">
    <property type="term" value="F:para-aminobenzoyl-glutamate hydrolase activity"/>
    <property type="evidence" value="ECO:0007669"/>
    <property type="project" value="TreeGrafter"/>
</dbReference>
<keyword evidence="4" id="KW-1185">Reference proteome</keyword>
<dbReference type="EMBL" id="JABXYM010000001">
    <property type="protein sequence ID" value="MCR6098105.1"/>
    <property type="molecule type" value="Genomic_DNA"/>
</dbReference>
<comment type="cofactor">
    <cofactor evidence="1">
        <name>Mn(2+)</name>
        <dbReference type="ChEBI" id="CHEBI:29035"/>
    </cofactor>
    <text evidence="1">The Mn(2+) ion enhances activity.</text>
</comment>
<organism evidence="3 4">
    <name type="scientific">Salipaludibacillus agaradhaerens</name>
    <name type="common">Bacillus agaradhaerens</name>
    <dbReference type="NCBI Taxonomy" id="76935"/>
    <lineage>
        <taxon>Bacteria</taxon>
        <taxon>Bacillati</taxon>
        <taxon>Bacillota</taxon>
        <taxon>Bacilli</taxon>
        <taxon>Bacillales</taxon>
        <taxon>Bacillaceae</taxon>
    </lineage>
</organism>
<dbReference type="InterPro" id="IPR052030">
    <property type="entry name" value="Peptidase_M20/M20A_hydrolases"/>
</dbReference>
<dbReference type="GO" id="GO:0005737">
    <property type="term" value="C:cytoplasm"/>
    <property type="evidence" value="ECO:0007669"/>
    <property type="project" value="TreeGrafter"/>
</dbReference>
<feature type="domain" description="Peptidase M20 dimerisation" evidence="2">
    <location>
        <begin position="236"/>
        <end position="327"/>
    </location>
</feature>
<feature type="binding site" evidence="1">
    <location>
        <position position="192"/>
    </location>
    <ligand>
        <name>Mn(2+)</name>
        <dbReference type="ChEBI" id="CHEBI:29035"/>
        <label>2</label>
    </ligand>
</feature>
<dbReference type="InterPro" id="IPR036264">
    <property type="entry name" value="Bact_exopeptidase_dim_dom"/>
</dbReference>
<dbReference type="Pfam" id="PF07687">
    <property type="entry name" value="M20_dimer"/>
    <property type="match status" value="1"/>
</dbReference>
<dbReference type="Proteomes" id="UP001057753">
    <property type="component" value="Unassembled WGS sequence"/>
</dbReference>
<sequence length="439" mass="48397">MTKSNDLSTSYLHDYSKSLQPKLSKWRRYLHQHPELGWCEFLTSSYIKEALEPLKCDVYTGEAVTKSDQRLGLPTEEIRQFYYRLAEEKLGPSQFLEEIAQSHTGVVARFETGKPGKHMAFRFDIDALPIQEVELKDHIPEKEGFRSNRQQTMHACAHDGHTAIGLGLAQFLDQHLDELTGTYTLLFQPSEEGLRGARSMVEKGWLDGVDLFLSGHIMEGELGTVTATTQGQLASTKYETTFHGRSAHAGANPDSGANAILAAAHATIGLHGISRHHAGDSRINVGQINGGQGKNIIADYAKIGFETRGSTTEVNTYISNEAHRIIEGAARMQNVTYETKKQGESISVPSNREWVGKVKQALTDSHIVTTIIDDGVVGGSEDATLMMKAVQDQGGLATYMLYHSPLAGLHHQPNFDYHENVLCVAVHTLMSLVAAEQRS</sequence>
<dbReference type="PANTHER" id="PTHR30575:SF3">
    <property type="entry name" value="PEPTIDASE M20 DIMERISATION DOMAIN-CONTAINING PROTEIN"/>
    <property type="match status" value="1"/>
</dbReference>
<proteinExistence type="predicted"/>
<keyword evidence="1" id="KW-0464">Manganese</keyword>
<protein>
    <submittedName>
        <fullName evidence="3">Amidohydrolase</fullName>
    </submittedName>
</protein>
<comment type="caution">
    <text evidence="3">The sequence shown here is derived from an EMBL/GenBank/DDBJ whole genome shotgun (WGS) entry which is preliminary data.</text>
</comment>
<evidence type="ECO:0000259" key="2">
    <source>
        <dbReference type="Pfam" id="PF07687"/>
    </source>
</evidence>
<evidence type="ECO:0000256" key="1">
    <source>
        <dbReference type="PIRSR" id="PIRSR005962-1"/>
    </source>
</evidence>
<dbReference type="GO" id="GO:0046657">
    <property type="term" value="P:folic acid catabolic process"/>
    <property type="evidence" value="ECO:0007669"/>
    <property type="project" value="TreeGrafter"/>
</dbReference>
<dbReference type="PIRSF" id="PIRSF005962">
    <property type="entry name" value="Pept_M20D_amidohydro"/>
    <property type="match status" value="1"/>
</dbReference>
<dbReference type="GO" id="GO:0016805">
    <property type="term" value="F:dipeptidase activity"/>
    <property type="evidence" value="ECO:0007669"/>
    <property type="project" value="TreeGrafter"/>
</dbReference>
<dbReference type="InterPro" id="IPR002933">
    <property type="entry name" value="Peptidase_M20"/>
</dbReference>
<dbReference type="NCBIfam" id="TIGR01891">
    <property type="entry name" value="amidohydrolases"/>
    <property type="match status" value="1"/>
</dbReference>
<dbReference type="SUPFAM" id="SSF53187">
    <property type="entry name" value="Zn-dependent exopeptidases"/>
    <property type="match status" value="1"/>
</dbReference>
<feature type="binding site" evidence="1">
    <location>
        <position position="411"/>
    </location>
    <ligand>
        <name>Mn(2+)</name>
        <dbReference type="ChEBI" id="CHEBI:29035"/>
        <label>2</label>
    </ligand>
</feature>
<dbReference type="PANTHER" id="PTHR30575">
    <property type="entry name" value="PEPTIDASE M20"/>
    <property type="match status" value="1"/>
</dbReference>
<dbReference type="GO" id="GO:0046872">
    <property type="term" value="F:metal ion binding"/>
    <property type="evidence" value="ECO:0007669"/>
    <property type="project" value="UniProtKB-KW"/>
</dbReference>
<name>A0A9Q4B4Q8_SALAG</name>